<comment type="subcellular location">
    <subcellularLocation>
        <location evidence="1">Membrane</location>
        <topology evidence="1">Multi-pass membrane protein</topology>
    </subcellularLocation>
</comment>
<keyword evidence="7" id="KW-1185">Reference proteome</keyword>
<sequence length="208" mass="21522">MDNFTWIDGIAAAVILLSALLAYSRGIVREGMAILGWIGAAVVAFMLAPAAKPIVSQIPMVGDFLGESCELSVVAAFACVFALALIVAALFTPLLSSLVQRSALGGVDQAIGFVFGVLRGVLLIAVAFIVWDRAMSNMTYAPIDDSRTAKVFANFQVSIDNAIPSDAPGWILARYNDLTNICPGAAPLDAPAPVPAAPAEVPAPAPAP</sequence>
<name>A0ABS8CQ96_9RHOB</name>
<evidence type="ECO:0000256" key="3">
    <source>
        <dbReference type="ARBA" id="ARBA00022989"/>
    </source>
</evidence>
<dbReference type="PANTHER" id="PTHR36926:SF1">
    <property type="entry name" value="COLICIN V PRODUCTION PROTEIN"/>
    <property type="match status" value="1"/>
</dbReference>
<reference evidence="6 7" key="1">
    <citation type="submission" date="2020-07" db="EMBL/GenBank/DDBJ databases">
        <title>Pseudogemmobacter sp. nov., isolated from poultry manure in Taiwan.</title>
        <authorList>
            <person name="Lin S.-Y."/>
            <person name="Tang Y.-S."/>
            <person name="Young C.-C."/>
        </authorList>
    </citation>
    <scope>NUCLEOTIDE SEQUENCE [LARGE SCALE GENOMIC DNA]</scope>
    <source>
        <strain evidence="6 7">CC-YST710</strain>
    </source>
</reference>
<dbReference type="Pfam" id="PF02674">
    <property type="entry name" value="Colicin_V"/>
    <property type="match status" value="1"/>
</dbReference>
<protein>
    <submittedName>
        <fullName evidence="6">CvpA family protein</fullName>
    </submittedName>
</protein>
<keyword evidence="3 5" id="KW-1133">Transmembrane helix</keyword>
<evidence type="ECO:0000313" key="6">
    <source>
        <dbReference type="EMBL" id="MCB5411533.1"/>
    </source>
</evidence>
<evidence type="ECO:0000256" key="2">
    <source>
        <dbReference type="ARBA" id="ARBA00022692"/>
    </source>
</evidence>
<keyword evidence="2 5" id="KW-0812">Transmembrane</keyword>
<proteinExistence type="predicted"/>
<accession>A0ABS8CQ96</accession>
<feature type="transmembrane region" description="Helical" evidence="5">
    <location>
        <begin position="71"/>
        <end position="98"/>
    </location>
</feature>
<evidence type="ECO:0000256" key="4">
    <source>
        <dbReference type="ARBA" id="ARBA00023136"/>
    </source>
</evidence>
<organism evidence="6 7">
    <name type="scientific">Pseudogemmobacter faecipullorum</name>
    <dbReference type="NCBI Taxonomy" id="2755041"/>
    <lineage>
        <taxon>Bacteria</taxon>
        <taxon>Pseudomonadati</taxon>
        <taxon>Pseudomonadota</taxon>
        <taxon>Alphaproteobacteria</taxon>
        <taxon>Rhodobacterales</taxon>
        <taxon>Paracoccaceae</taxon>
        <taxon>Pseudogemmobacter</taxon>
    </lineage>
</organism>
<comment type="caution">
    <text evidence="6">The sequence shown here is derived from an EMBL/GenBank/DDBJ whole genome shotgun (WGS) entry which is preliminary data.</text>
</comment>
<feature type="transmembrane region" description="Helical" evidence="5">
    <location>
        <begin position="31"/>
        <end position="51"/>
    </location>
</feature>
<feature type="transmembrane region" description="Helical" evidence="5">
    <location>
        <begin position="6"/>
        <end position="24"/>
    </location>
</feature>
<dbReference type="Proteomes" id="UP001198571">
    <property type="component" value="Unassembled WGS sequence"/>
</dbReference>
<feature type="transmembrane region" description="Helical" evidence="5">
    <location>
        <begin position="110"/>
        <end position="131"/>
    </location>
</feature>
<dbReference type="RefSeq" id="WP_226937004.1">
    <property type="nucleotide sequence ID" value="NZ_JACDXX010000017.1"/>
</dbReference>
<dbReference type="InterPro" id="IPR052719">
    <property type="entry name" value="CvpA-like"/>
</dbReference>
<dbReference type="EMBL" id="JACDXX010000017">
    <property type="protein sequence ID" value="MCB5411533.1"/>
    <property type="molecule type" value="Genomic_DNA"/>
</dbReference>
<gene>
    <name evidence="6" type="ORF">H0485_16200</name>
</gene>
<evidence type="ECO:0000256" key="1">
    <source>
        <dbReference type="ARBA" id="ARBA00004141"/>
    </source>
</evidence>
<evidence type="ECO:0000313" key="7">
    <source>
        <dbReference type="Proteomes" id="UP001198571"/>
    </source>
</evidence>
<keyword evidence="4 5" id="KW-0472">Membrane</keyword>
<evidence type="ECO:0000256" key="5">
    <source>
        <dbReference type="SAM" id="Phobius"/>
    </source>
</evidence>
<dbReference type="PANTHER" id="PTHR36926">
    <property type="entry name" value="COLICIN V PRODUCTION PROTEIN"/>
    <property type="match status" value="1"/>
</dbReference>
<dbReference type="InterPro" id="IPR003825">
    <property type="entry name" value="Colicin-V_CvpA"/>
</dbReference>